<keyword evidence="4" id="KW-1185">Reference proteome</keyword>
<dbReference type="InterPro" id="IPR036322">
    <property type="entry name" value="WD40_repeat_dom_sf"/>
</dbReference>
<keyword evidence="2" id="KW-0677">Repeat</keyword>
<dbReference type="PANTHER" id="PTHR44472:SF1">
    <property type="entry name" value="DDB1 AND CUL4 ASSOCIATED FACTOR 4"/>
    <property type="match status" value="1"/>
</dbReference>
<organism evidence="3 4">
    <name type="scientific">Penicillium antarcticum</name>
    <dbReference type="NCBI Taxonomy" id="416450"/>
    <lineage>
        <taxon>Eukaryota</taxon>
        <taxon>Fungi</taxon>
        <taxon>Dikarya</taxon>
        <taxon>Ascomycota</taxon>
        <taxon>Pezizomycotina</taxon>
        <taxon>Eurotiomycetes</taxon>
        <taxon>Eurotiomycetidae</taxon>
        <taxon>Eurotiales</taxon>
        <taxon>Aspergillaceae</taxon>
        <taxon>Penicillium</taxon>
    </lineage>
</organism>
<dbReference type="InterPro" id="IPR015943">
    <property type="entry name" value="WD40/YVTN_repeat-like_dom_sf"/>
</dbReference>
<evidence type="ECO:0008006" key="5">
    <source>
        <dbReference type="Google" id="ProtNLM"/>
    </source>
</evidence>
<protein>
    <recommendedName>
        <fullName evidence="5">WD40 repeat-like protein</fullName>
    </recommendedName>
</protein>
<reference evidence="4" key="1">
    <citation type="journal article" date="2017" name="Nat. Microbiol.">
        <title>Global analysis of biosynthetic gene clusters reveals vast potential of secondary metabolite production in Penicillium species.</title>
        <authorList>
            <person name="Nielsen J.C."/>
            <person name="Grijseels S."/>
            <person name="Prigent S."/>
            <person name="Ji B."/>
            <person name="Dainat J."/>
            <person name="Nielsen K.F."/>
            <person name="Frisvad J.C."/>
            <person name="Workman M."/>
            <person name="Nielsen J."/>
        </authorList>
    </citation>
    <scope>NUCLEOTIDE SEQUENCE [LARGE SCALE GENOMIC DNA]</scope>
    <source>
        <strain evidence="4">IBT 31811</strain>
    </source>
</reference>
<evidence type="ECO:0000313" key="3">
    <source>
        <dbReference type="EMBL" id="OQD83872.1"/>
    </source>
</evidence>
<sequence length="469" mass="52972">MAPQIPGFYYDEDKKKYFQVQADHVAPPGAQYSARVLKRKASDQIRRKRKEELAQRTANEMVTRGAALAQPLVTVHREIGLEMPGGAMREKYSRLQASQLHREELHKFEPYPRANTIRQVVRNPRSGTLIASMARGQESSVSVCFPDIEDEQWSYNHTMERLLFREPYRLASMSLSQTDCLMATMDDGPDGACFFSMHWLPAPDNDGGYNWPTIAQPTRITPAHPMTFWDTAACPSTTDPVFAIAASEGLHTIHGGENSWLMKKHEIETGPRFPGMKKRWWPDKNGVVSVEWLNQDVIMSGRKNGAILFNDLRTGTSTNHFQHSDSAMQLRKVDDWRIVAAGPRYLHMFDLRYAPNGAKDIERHKKPLIANSDATRPYLHFQNYLSLPMPTIDISPDLGLLANPSPDNTVQVFSLHTGRQVPSPLSQHRYKSTPSCVSFEAGNDSPAWKGPETLSMLVGIDGVVDQWSW</sequence>
<comment type="caution">
    <text evidence="3">The sequence shown here is derived from an EMBL/GenBank/DDBJ whole genome shotgun (WGS) entry which is preliminary data.</text>
</comment>
<dbReference type="SUPFAM" id="SSF50978">
    <property type="entry name" value="WD40 repeat-like"/>
    <property type="match status" value="1"/>
</dbReference>
<dbReference type="Proteomes" id="UP000191672">
    <property type="component" value="Unassembled WGS sequence"/>
</dbReference>
<dbReference type="Gene3D" id="2.130.10.10">
    <property type="entry name" value="YVTN repeat-like/Quinoprotein amine dehydrogenase"/>
    <property type="match status" value="1"/>
</dbReference>
<dbReference type="AlphaFoldDB" id="A0A1V6Q4R5"/>
<evidence type="ECO:0000313" key="4">
    <source>
        <dbReference type="Proteomes" id="UP000191672"/>
    </source>
</evidence>
<keyword evidence="1" id="KW-0853">WD repeat</keyword>
<name>A0A1V6Q4R5_9EURO</name>
<gene>
    <name evidence="3" type="ORF">PENANT_c015G04737</name>
</gene>
<dbReference type="InterPro" id="IPR052254">
    <property type="entry name" value="CUL4-DDB1_E3_ligase_receptor"/>
</dbReference>
<dbReference type="PANTHER" id="PTHR44472">
    <property type="entry name" value="DDB1- AND CUL4-ASSOCIATED FACTOR 4-RELATED"/>
    <property type="match status" value="1"/>
</dbReference>
<dbReference type="GO" id="GO:0080008">
    <property type="term" value="C:Cul4-RING E3 ubiquitin ligase complex"/>
    <property type="evidence" value="ECO:0007669"/>
    <property type="project" value="TreeGrafter"/>
</dbReference>
<dbReference type="EMBL" id="MDYN01000015">
    <property type="protein sequence ID" value="OQD83872.1"/>
    <property type="molecule type" value="Genomic_DNA"/>
</dbReference>
<evidence type="ECO:0000256" key="1">
    <source>
        <dbReference type="ARBA" id="ARBA00022574"/>
    </source>
</evidence>
<dbReference type="STRING" id="416450.A0A1V6Q4R5"/>
<evidence type="ECO:0000256" key="2">
    <source>
        <dbReference type="ARBA" id="ARBA00022737"/>
    </source>
</evidence>
<accession>A0A1V6Q4R5</accession>
<proteinExistence type="predicted"/>